<dbReference type="SUPFAM" id="SSF55120">
    <property type="entry name" value="Pseudouridine synthase"/>
    <property type="match status" value="1"/>
</dbReference>
<dbReference type="Pfam" id="PF16198">
    <property type="entry name" value="TruB_C_2"/>
    <property type="match status" value="1"/>
</dbReference>
<dbReference type="GO" id="GO:0160148">
    <property type="term" value="F:tRNA pseudouridine(55) synthase activity"/>
    <property type="evidence" value="ECO:0007669"/>
    <property type="project" value="UniProtKB-EC"/>
</dbReference>
<dbReference type="Gene3D" id="2.30.130.10">
    <property type="entry name" value="PUA domain"/>
    <property type="match status" value="1"/>
</dbReference>
<dbReference type="Pfam" id="PF08068">
    <property type="entry name" value="DKCLD"/>
    <property type="match status" value="1"/>
</dbReference>
<gene>
    <name evidence="3 6" type="primary">truB</name>
    <name evidence="6" type="ordered locus">Ngar_c02060</name>
</gene>
<dbReference type="InterPro" id="IPR015947">
    <property type="entry name" value="PUA-like_sf"/>
</dbReference>
<dbReference type="InterPro" id="IPR036974">
    <property type="entry name" value="PUA_sf"/>
</dbReference>
<dbReference type="HOGENOM" id="CLU_032087_3_0_2"/>
<dbReference type="Gene3D" id="3.30.2350.10">
    <property type="entry name" value="Pseudouridine synthase"/>
    <property type="match status" value="1"/>
</dbReference>
<protein>
    <recommendedName>
        <fullName evidence="3">Probable tRNA pseudouridine synthase B</fullName>
        <ecNumber evidence="3">5.4.99.25</ecNumber>
    </recommendedName>
    <alternativeName>
        <fullName evidence="3">tRNA pseudouridine(55) synthase</fullName>
        <shortName evidence="3">Psi55 synthase</shortName>
    </alternativeName>
    <alternativeName>
        <fullName evidence="3">tRNA pseudouridylate synthase</fullName>
    </alternativeName>
    <alternativeName>
        <fullName evidence="3">tRNA-uridine isomerase</fullName>
    </alternativeName>
</protein>
<accession>K0IC89</accession>
<dbReference type="InterPro" id="IPR012960">
    <property type="entry name" value="Dyskerin-like"/>
</dbReference>
<dbReference type="NCBIfam" id="NF003280">
    <property type="entry name" value="PRK04270.1"/>
    <property type="match status" value="1"/>
</dbReference>
<dbReference type="GO" id="GO:0000495">
    <property type="term" value="P:box H/ACA sno(s)RNA 3'-end processing"/>
    <property type="evidence" value="ECO:0007669"/>
    <property type="project" value="TreeGrafter"/>
</dbReference>
<keyword evidence="1 3" id="KW-0819">tRNA processing</keyword>
<evidence type="ECO:0000259" key="4">
    <source>
        <dbReference type="SMART" id="SM00359"/>
    </source>
</evidence>
<evidence type="ECO:0000313" key="7">
    <source>
        <dbReference type="Proteomes" id="UP000008037"/>
    </source>
</evidence>
<organism evidence="6 7">
    <name type="scientific">Nitrososphaera gargensis (strain Ga9.2)</name>
    <dbReference type="NCBI Taxonomy" id="1237085"/>
    <lineage>
        <taxon>Archaea</taxon>
        <taxon>Nitrososphaerota</taxon>
        <taxon>Nitrososphaeria</taxon>
        <taxon>Nitrososphaerales</taxon>
        <taxon>Nitrososphaeraceae</taxon>
        <taxon>Nitrososphaera</taxon>
    </lineage>
</organism>
<dbReference type="Proteomes" id="UP000008037">
    <property type="component" value="Chromosome"/>
</dbReference>
<dbReference type="GO" id="GO:1990481">
    <property type="term" value="P:mRNA pseudouridine synthesis"/>
    <property type="evidence" value="ECO:0007669"/>
    <property type="project" value="TreeGrafter"/>
</dbReference>
<dbReference type="AlphaFoldDB" id="K0IC89"/>
<sequence>MNLPQLENLVKVDDDVTNDNYGHYPDRRPIESLLYYGLVLVDKPAGPTSHEVVAWVKRILEIEKAGHSGTLDPGATGLLPLGLGEGTKALSVLLLGPKEYYALARLHSHISVDRLKRVMQEFTGEIYQRPPQRSSVRRVTRVRTVYEFDYLENYDRLVLMRILCQAGTYIRKIIYDIGEVLSPGATMVELRRTRVSNLSEQNSGGLVKLHDLADAYQRYKESKDDEKLRRLILPIEHCLEGIRAVTVRDTAVDALCHGAPLAVPGVVAVPKDLRVGELVGVYTLKGEVVGLGQAAMTKEEIEQNARGIAFAMKRLIMKPGTYPKAWRSKGEQAAVVNVPTEVDLDRLENEHADEL</sequence>
<proteinExistence type="inferred from homology"/>
<dbReference type="GO" id="GO:0031118">
    <property type="term" value="P:rRNA pseudouridine synthesis"/>
    <property type="evidence" value="ECO:0007669"/>
    <property type="project" value="TreeGrafter"/>
</dbReference>
<dbReference type="GeneID" id="13796382"/>
<dbReference type="STRING" id="1237085.Ngar_c02060"/>
<dbReference type="RefSeq" id="WP_015017728.1">
    <property type="nucleotide sequence ID" value="NC_018719.1"/>
</dbReference>
<dbReference type="PANTHER" id="PTHR23127:SF0">
    <property type="entry name" value="H_ACA RIBONUCLEOPROTEIN COMPLEX SUBUNIT DKC1"/>
    <property type="match status" value="1"/>
</dbReference>
<dbReference type="PROSITE" id="PS50890">
    <property type="entry name" value="PUA"/>
    <property type="match status" value="1"/>
</dbReference>
<comment type="catalytic activity">
    <reaction evidence="3">
        <text>uridine(55) in tRNA = pseudouridine(55) in tRNA</text>
        <dbReference type="Rhea" id="RHEA:42532"/>
        <dbReference type="Rhea" id="RHEA-COMP:10101"/>
        <dbReference type="Rhea" id="RHEA-COMP:10102"/>
        <dbReference type="ChEBI" id="CHEBI:65314"/>
        <dbReference type="ChEBI" id="CHEBI:65315"/>
        <dbReference type="EC" id="5.4.99.25"/>
    </reaction>
</comment>
<dbReference type="KEGG" id="nga:Ngar_c02060"/>
<keyword evidence="7" id="KW-1185">Reference proteome</keyword>
<evidence type="ECO:0000259" key="5">
    <source>
        <dbReference type="SMART" id="SM01136"/>
    </source>
</evidence>
<evidence type="ECO:0000256" key="2">
    <source>
        <dbReference type="ARBA" id="ARBA00023235"/>
    </source>
</evidence>
<dbReference type="GO" id="GO:0031119">
    <property type="term" value="P:tRNA pseudouridine synthesis"/>
    <property type="evidence" value="ECO:0007669"/>
    <property type="project" value="UniProtKB-UniRule"/>
</dbReference>
<name>K0IC89_NITGG</name>
<dbReference type="FunCoup" id="K0IC89">
    <property type="interactions" value="114"/>
</dbReference>
<dbReference type="EMBL" id="CP002408">
    <property type="protein sequence ID" value="AFU57155.1"/>
    <property type="molecule type" value="Genomic_DNA"/>
</dbReference>
<dbReference type="EC" id="5.4.99.25" evidence="3"/>
<evidence type="ECO:0000256" key="3">
    <source>
        <dbReference type="HAMAP-Rule" id="MF_01081"/>
    </source>
</evidence>
<feature type="active site" description="Nucleophile" evidence="3">
    <location>
        <position position="72"/>
    </location>
</feature>
<dbReference type="Pfam" id="PF01472">
    <property type="entry name" value="PUA"/>
    <property type="match status" value="1"/>
</dbReference>
<comment type="similarity">
    <text evidence="3">Belongs to the pseudouridine synthase TruB family. Type 2 subfamily.</text>
</comment>
<evidence type="ECO:0000313" key="6">
    <source>
        <dbReference type="EMBL" id="AFU57155.1"/>
    </source>
</evidence>
<dbReference type="GO" id="GO:0031120">
    <property type="term" value="P:snRNA pseudouridine synthesis"/>
    <property type="evidence" value="ECO:0007669"/>
    <property type="project" value="TreeGrafter"/>
</dbReference>
<evidence type="ECO:0000256" key="1">
    <source>
        <dbReference type="ARBA" id="ARBA00022694"/>
    </source>
</evidence>
<dbReference type="CDD" id="cd21148">
    <property type="entry name" value="PUA_Cbf5"/>
    <property type="match status" value="1"/>
</dbReference>
<dbReference type="Pfam" id="PF01509">
    <property type="entry name" value="TruB_N"/>
    <property type="match status" value="1"/>
</dbReference>
<dbReference type="HAMAP" id="MF_01081">
    <property type="entry name" value="TruB_arch"/>
    <property type="match status" value="1"/>
</dbReference>
<dbReference type="InterPro" id="IPR002501">
    <property type="entry name" value="PsdUridine_synth_N"/>
</dbReference>
<dbReference type="GO" id="GO:0003723">
    <property type="term" value="F:RNA binding"/>
    <property type="evidence" value="ECO:0007669"/>
    <property type="project" value="InterPro"/>
</dbReference>
<keyword evidence="2 3" id="KW-0413">Isomerase</keyword>
<dbReference type="NCBIfam" id="TIGR00425">
    <property type="entry name" value="CBF5"/>
    <property type="match status" value="1"/>
</dbReference>
<dbReference type="InterPro" id="IPR002478">
    <property type="entry name" value="PUA"/>
</dbReference>
<dbReference type="InParanoid" id="K0IC89"/>
<dbReference type="InterPro" id="IPR020103">
    <property type="entry name" value="PsdUridine_synth_cat_dom_sf"/>
</dbReference>
<comment type="function">
    <text evidence="3">Could be responsible for synthesis of pseudouridine from uracil-55 in the psi GC loop of transfer RNAs.</text>
</comment>
<feature type="domain" description="Dyskerin-like" evidence="5">
    <location>
        <begin position="1"/>
        <end position="53"/>
    </location>
</feature>
<dbReference type="SUPFAM" id="SSF88697">
    <property type="entry name" value="PUA domain-like"/>
    <property type="match status" value="1"/>
</dbReference>
<dbReference type="InterPro" id="IPR004802">
    <property type="entry name" value="tRNA_PsdUridine_synth_B_fam"/>
</dbReference>
<dbReference type="InterPro" id="IPR032819">
    <property type="entry name" value="TruB_C"/>
</dbReference>
<dbReference type="SMART" id="SM00359">
    <property type="entry name" value="PUA"/>
    <property type="match status" value="1"/>
</dbReference>
<dbReference type="PATRIC" id="fig|1237085.11.peg.206"/>
<dbReference type="OrthoDB" id="35866at2157"/>
<feature type="domain" description="PUA" evidence="4">
    <location>
        <begin position="243"/>
        <end position="317"/>
    </location>
</feature>
<dbReference type="PANTHER" id="PTHR23127">
    <property type="entry name" value="CENTROMERE/MICROTUBULE BINDING PROTEIN CBF5"/>
    <property type="match status" value="1"/>
</dbReference>
<reference evidence="6 7" key="1">
    <citation type="journal article" date="2012" name="Environ. Microbiol.">
        <title>The genome of the ammonia-oxidizing Candidatus Nitrososphaera gargensis: insights into metabolic versatility and environmental adaptations.</title>
        <authorList>
            <person name="Spang A."/>
            <person name="Poehlein A."/>
            <person name="Offre P."/>
            <person name="Zumbragel S."/>
            <person name="Haider S."/>
            <person name="Rychlik N."/>
            <person name="Nowka B."/>
            <person name="Schmeisser C."/>
            <person name="Lebedeva E.V."/>
            <person name="Rattei T."/>
            <person name="Bohm C."/>
            <person name="Schmid M."/>
            <person name="Galushko A."/>
            <person name="Hatzenpichler R."/>
            <person name="Weinmaier T."/>
            <person name="Daniel R."/>
            <person name="Schleper C."/>
            <person name="Spieck E."/>
            <person name="Streit W."/>
            <person name="Wagner M."/>
        </authorList>
    </citation>
    <scope>NUCLEOTIDE SEQUENCE [LARGE SCALE GENOMIC DNA]</scope>
    <source>
        <strain evidence="7">Ga9.2</strain>
    </source>
</reference>
<dbReference type="SMART" id="SM01136">
    <property type="entry name" value="DKCLD"/>
    <property type="match status" value="1"/>
</dbReference>
<dbReference type="InterPro" id="IPR026326">
    <property type="entry name" value="TruB_arch"/>
</dbReference>